<proteinExistence type="inferred from homology"/>
<comment type="function">
    <text evidence="1 10">Aux/IAA proteins are short-lived transcriptional factors that function as repressors of early auxin response genes at low auxin concentrations.</text>
</comment>
<name>A0ABR2N0V7_9ASPA</name>
<keyword evidence="6 10" id="KW-0805">Transcription regulation</keyword>
<dbReference type="PANTHER" id="PTHR31734">
    <property type="entry name" value="AUXIN-RESPONSIVE PROTEIN IAA17"/>
    <property type="match status" value="1"/>
</dbReference>
<dbReference type="Gene3D" id="3.10.20.90">
    <property type="entry name" value="Phosphatidylinositol 3-kinase Catalytic Subunit, Chain A, domain 1"/>
    <property type="match status" value="1"/>
</dbReference>
<sequence length="329" mass="36204">METEVGKKEDELPQLLDLISNEEDWFKGDVGRGDGHILGDLEEEKLELTLAPPGGEGREKLEKLSSALSSAGFSKIANSLYKNTVVGAQLVFFDSAKPNAEASGFQKDNFVPLPLPVTANFGKESSLEANMRMNQSHERGVHSAPEDGVLVKNRSQIRLTSSPVVGWPPVRSFRKNIAINSSKISDVLQNAGTLENRLRSETSNKGFFVKINVDGIPIGRKLNLNAYENYEMLSSVVEELFCGLLSESFYFTVSCTGMGEDAKRAFTGLLDGSGEYTLVYEDNEGDRMLVGDVPWDMFVSTAKRLRVMKNSELSTLFLGAVNKKRADEC</sequence>
<evidence type="ECO:0000256" key="3">
    <source>
        <dbReference type="ARBA" id="ARBA00006728"/>
    </source>
</evidence>
<evidence type="ECO:0000256" key="6">
    <source>
        <dbReference type="ARBA" id="ARBA00023015"/>
    </source>
</evidence>
<dbReference type="PANTHER" id="PTHR31734:SF2">
    <property type="entry name" value="AUXIN-RESPONSIVE PROTEIN IAA26"/>
    <property type="match status" value="1"/>
</dbReference>
<keyword evidence="7 10" id="KW-0804">Transcription</keyword>
<reference evidence="12 13" key="1">
    <citation type="journal article" date="2022" name="Nat. Plants">
        <title>Genomes of leafy and leafless Platanthera orchids illuminate the evolution of mycoheterotrophy.</title>
        <authorList>
            <person name="Li M.H."/>
            <person name="Liu K.W."/>
            <person name="Li Z."/>
            <person name="Lu H.C."/>
            <person name="Ye Q.L."/>
            <person name="Zhang D."/>
            <person name="Wang J.Y."/>
            <person name="Li Y.F."/>
            <person name="Zhong Z.M."/>
            <person name="Liu X."/>
            <person name="Yu X."/>
            <person name="Liu D.K."/>
            <person name="Tu X.D."/>
            <person name="Liu B."/>
            <person name="Hao Y."/>
            <person name="Liao X.Y."/>
            <person name="Jiang Y.T."/>
            <person name="Sun W.H."/>
            <person name="Chen J."/>
            <person name="Chen Y.Q."/>
            <person name="Ai Y."/>
            <person name="Zhai J.W."/>
            <person name="Wu S.S."/>
            <person name="Zhou Z."/>
            <person name="Hsiao Y.Y."/>
            <person name="Wu W.L."/>
            <person name="Chen Y.Y."/>
            <person name="Lin Y.F."/>
            <person name="Hsu J.L."/>
            <person name="Li C.Y."/>
            <person name="Wang Z.W."/>
            <person name="Zhao X."/>
            <person name="Zhong W.Y."/>
            <person name="Ma X.K."/>
            <person name="Ma L."/>
            <person name="Huang J."/>
            <person name="Chen G.Z."/>
            <person name="Huang M.Z."/>
            <person name="Huang L."/>
            <person name="Peng D.H."/>
            <person name="Luo Y.B."/>
            <person name="Zou S.Q."/>
            <person name="Chen S.P."/>
            <person name="Lan S."/>
            <person name="Tsai W.C."/>
            <person name="Van de Peer Y."/>
            <person name="Liu Z.J."/>
        </authorList>
    </citation>
    <scope>NUCLEOTIDE SEQUENCE [LARGE SCALE GENOMIC DNA]</scope>
    <source>
        <strain evidence="12">Lor288</strain>
    </source>
</reference>
<evidence type="ECO:0000256" key="2">
    <source>
        <dbReference type="ARBA" id="ARBA00004123"/>
    </source>
</evidence>
<evidence type="ECO:0000256" key="1">
    <source>
        <dbReference type="ARBA" id="ARBA00002159"/>
    </source>
</evidence>
<evidence type="ECO:0000256" key="7">
    <source>
        <dbReference type="ARBA" id="ARBA00023163"/>
    </source>
</evidence>
<dbReference type="InterPro" id="IPR033389">
    <property type="entry name" value="AUX/IAA_dom"/>
</dbReference>
<keyword evidence="9 10" id="KW-0927">Auxin signaling pathway</keyword>
<evidence type="ECO:0000256" key="4">
    <source>
        <dbReference type="ARBA" id="ARBA00011726"/>
    </source>
</evidence>
<evidence type="ECO:0000259" key="11">
    <source>
        <dbReference type="PROSITE" id="PS51745"/>
    </source>
</evidence>
<evidence type="ECO:0000313" key="13">
    <source>
        <dbReference type="Proteomes" id="UP001412067"/>
    </source>
</evidence>
<dbReference type="PROSITE" id="PS51745">
    <property type="entry name" value="PB1"/>
    <property type="match status" value="1"/>
</dbReference>
<feature type="domain" description="PB1" evidence="11">
    <location>
        <begin position="206"/>
        <end position="310"/>
    </location>
</feature>
<dbReference type="EMBL" id="JBBWWR010000002">
    <property type="protein sequence ID" value="KAK8970122.1"/>
    <property type="molecule type" value="Genomic_DNA"/>
</dbReference>
<keyword evidence="13" id="KW-1185">Reference proteome</keyword>
<comment type="caution">
    <text evidence="12">The sequence shown here is derived from an EMBL/GenBank/DDBJ whole genome shotgun (WGS) entry which is preliminary data.</text>
</comment>
<keyword evidence="8 10" id="KW-0539">Nucleus</keyword>
<dbReference type="InterPro" id="IPR053793">
    <property type="entry name" value="PB1-like"/>
</dbReference>
<comment type="similarity">
    <text evidence="3 10">Belongs to the Aux/IAA family.</text>
</comment>
<evidence type="ECO:0000256" key="10">
    <source>
        <dbReference type="RuleBase" id="RU004549"/>
    </source>
</evidence>
<evidence type="ECO:0000313" key="12">
    <source>
        <dbReference type="EMBL" id="KAK8970122.1"/>
    </source>
</evidence>
<evidence type="ECO:0000256" key="5">
    <source>
        <dbReference type="ARBA" id="ARBA00022491"/>
    </source>
</evidence>
<keyword evidence="5 10" id="KW-0678">Repressor</keyword>
<protein>
    <recommendedName>
        <fullName evidence="10">Auxin-responsive protein</fullName>
    </recommendedName>
</protein>
<organism evidence="12 13">
    <name type="scientific">Platanthera guangdongensis</name>
    <dbReference type="NCBI Taxonomy" id="2320717"/>
    <lineage>
        <taxon>Eukaryota</taxon>
        <taxon>Viridiplantae</taxon>
        <taxon>Streptophyta</taxon>
        <taxon>Embryophyta</taxon>
        <taxon>Tracheophyta</taxon>
        <taxon>Spermatophyta</taxon>
        <taxon>Magnoliopsida</taxon>
        <taxon>Liliopsida</taxon>
        <taxon>Asparagales</taxon>
        <taxon>Orchidaceae</taxon>
        <taxon>Orchidoideae</taxon>
        <taxon>Orchideae</taxon>
        <taxon>Orchidinae</taxon>
        <taxon>Platanthera</taxon>
    </lineage>
</organism>
<dbReference type="Pfam" id="PF02309">
    <property type="entry name" value="AUX_IAA"/>
    <property type="match status" value="1"/>
</dbReference>
<comment type="subcellular location">
    <subcellularLocation>
        <location evidence="2 10">Nucleus</location>
    </subcellularLocation>
</comment>
<evidence type="ECO:0000256" key="8">
    <source>
        <dbReference type="ARBA" id="ARBA00023242"/>
    </source>
</evidence>
<dbReference type="Proteomes" id="UP001412067">
    <property type="component" value="Unassembled WGS sequence"/>
</dbReference>
<dbReference type="SUPFAM" id="SSF54277">
    <property type="entry name" value="CAD &amp; PB1 domains"/>
    <property type="match status" value="1"/>
</dbReference>
<gene>
    <name evidence="12" type="primary">IAA26</name>
    <name evidence="12" type="ORF">KSP40_PGU013496</name>
</gene>
<comment type="subunit">
    <text evidence="4 10">Homodimers and heterodimers.</text>
</comment>
<evidence type="ECO:0000256" key="9">
    <source>
        <dbReference type="ARBA" id="ARBA00023294"/>
    </source>
</evidence>
<dbReference type="InterPro" id="IPR003311">
    <property type="entry name" value="AUX_IAA"/>
</dbReference>
<accession>A0ABR2N0V7</accession>